<sequence>MVIGADGNVRTSNWTFHEDKQSTARDTSVRLSLRNEGDILTAIRDTSDRHARNQVLATNGLSPSDWHILFRALIEAESAYDPVALSPKGAFGLGQLMPATARALGVDRRNPAENLEGAARYLLAQLSTFGDIDLALAAYNAGPDRVREYDGVPPFAETRGYLRRIHHIRSRLSGKPVEQPVIRLSTSGKARTPVVIDLP</sequence>
<dbReference type="SUPFAM" id="SSF53955">
    <property type="entry name" value="Lysozyme-like"/>
    <property type="match status" value="1"/>
</dbReference>
<dbReference type="EC" id="4.2.2.n1" evidence="4"/>
<evidence type="ECO:0000313" key="4">
    <source>
        <dbReference type="EMBL" id="MDK3075420.1"/>
    </source>
</evidence>
<dbReference type="RefSeq" id="WP_284487346.1">
    <property type="nucleotide sequence ID" value="NZ_JASNJE010000037.1"/>
</dbReference>
<evidence type="ECO:0000259" key="3">
    <source>
        <dbReference type="Pfam" id="PF01464"/>
    </source>
</evidence>
<comment type="similarity">
    <text evidence="1">Belongs to the transglycosylase Slt family.</text>
</comment>
<dbReference type="Pfam" id="PF01464">
    <property type="entry name" value="SLT"/>
    <property type="match status" value="1"/>
</dbReference>
<dbReference type="CDD" id="cd00254">
    <property type="entry name" value="LT-like"/>
    <property type="match status" value="1"/>
</dbReference>
<comment type="caution">
    <text evidence="4">The sequence shown here is derived from an EMBL/GenBank/DDBJ whole genome shotgun (WGS) entry which is preliminary data.</text>
</comment>
<dbReference type="InterPro" id="IPR008258">
    <property type="entry name" value="Transglycosylase_SLT_dom_1"/>
</dbReference>
<reference evidence="4 5" key="1">
    <citation type="submission" date="2023-05" db="EMBL/GenBank/DDBJ databases">
        <title>Sedimentitalea sp. nov. JM2-8.</title>
        <authorList>
            <person name="Huang J."/>
        </authorList>
    </citation>
    <scope>NUCLEOTIDE SEQUENCE [LARGE SCALE GENOMIC DNA]</scope>
    <source>
        <strain evidence="4 5">JM2-8</strain>
    </source>
</reference>
<name>A0ABT7FK82_9RHOB</name>
<keyword evidence="5" id="KW-1185">Reference proteome</keyword>
<proteinExistence type="inferred from homology"/>
<protein>
    <submittedName>
        <fullName evidence="4">Lytic transglycosylase domain-containing protein</fullName>
        <ecNumber evidence="4">4.2.2.n1</ecNumber>
    </submittedName>
</protein>
<dbReference type="Gene3D" id="1.10.530.10">
    <property type="match status" value="1"/>
</dbReference>
<accession>A0ABT7FK82</accession>
<feature type="domain" description="Transglycosylase SLT" evidence="3">
    <location>
        <begin position="66"/>
        <end position="149"/>
    </location>
</feature>
<evidence type="ECO:0000256" key="2">
    <source>
        <dbReference type="ARBA" id="ARBA00009387"/>
    </source>
</evidence>
<comment type="similarity">
    <text evidence="2">Belongs to the virb1 family.</text>
</comment>
<dbReference type="GO" id="GO:0016829">
    <property type="term" value="F:lyase activity"/>
    <property type="evidence" value="ECO:0007669"/>
    <property type="project" value="UniProtKB-KW"/>
</dbReference>
<dbReference type="InterPro" id="IPR023346">
    <property type="entry name" value="Lysozyme-like_dom_sf"/>
</dbReference>
<organism evidence="4 5">
    <name type="scientific">Sedimentitalea xiamensis</name>
    <dbReference type="NCBI Taxonomy" id="3050037"/>
    <lineage>
        <taxon>Bacteria</taxon>
        <taxon>Pseudomonadati</taxon>
        <taxon>Pseudomonadota</taxon>
        <taxon>Alphaproteobacteria</taxon>
        <taxon>Rhodobacterales</taxon>
        <taxon>Paracoccaceae</taxon>
        <taxon>Sedimentitalea</taxon>
    </lineage>
</organism>
<dbReference type="PANTHER" id="PTHR37423">
    <property type="entry name" value="SOLUBLE LYTIC MUREIN TRANSGLYCOSYLASE-RELATED"/>
    <property type="match status" value="1"/>
</dbReference>
<dbReference type="PANTHER" id="PTHR37423:SF2">
    <property type="entry name" value="MEMBRANE-BOUND LYTIC MUREIN TRANSGLYCOSYLASE C"/>
    <property type="match status" value="1"/>
</dbReference>
<evidence type="ECO:0000256" key="1">
    <source>
        <dbReference type="ARBA" id="ARBA00007734"/>
    </source>
</evidence>
<gene>
    <name evidence="4" type="ORF">QO034_20280</name>
</gene>
<evidence type="ECO:0000313" key="5">
    <source>
        <dbReference type="Proteomes" id="UP001227126"/>
    </source>
</evidence>
<dbReference type="Proteomes" id="UP001227126">
    <property type="component" value="Unassembled WGS sequence"/>
</dbReference>
<dbReference type="EMBL" id="JASNJE010000037">
    <property type="protein sequence ID" value="MDK3075420.1"/>
    <property type="molecule type" value="Genomic_DNA"/>
</dbReference>
<keyword evidence="4" id="KW-0456">Lyase</keyword>